<reference evidence="1 2" key="1">
    <citation type="journal article" date="2022" name="Front. Microbiol.">
        <title>High genomic differentiation and limited gene flow indicate recent cryptic speciation within the genus Laspinema (cyanobacteria).</title>
        <authorList>
            <person name="Stanojkovic A."/>
            <person name="Skoupy S."/>
            <person name="Skaloud P."/>
            <person name="Dvorak P."/>
        </authorList>
    </citation>
    <scope>NUCLEOTIDE SEQUENCE [LARGE SCALE GENOMIC DNA]</scope>
    <source>
        <strain evidence="1 2">D2a</strain>
    </source>
</reference>
<accession>A0ABT2N014</accession>
<comment type="caution">
    <text evidence="1">The sequence shown here is derived from an EMBL/GenBank/DDBJ whole genome shotgun (WGS) entry which is preliminary data.</text>
</comment>
<evidence type="ECO:0000313" key="1">
    <source>
        <dbReference type="EMBL" id="MCT7970248.1"/>
    </source>
</evidence>
<sequence length="59" mass="6819">MTLKKLQDWAQSQIDNTAQPEIRPDIGISVLQLIEELEELQSRVKELELQHNLNSPIHS</sequence>
<organism evidence="1 2">
    <name type="scientific">Laspinema palackyanum D2a</name>
    <dbReference type="NCBI Taxonomy" id="2953684"/>
    <lineage>
        <taxon>Bacteria</taxon>
        <taxon>Bacillati</taxon>
        <taxon>Cyanobacteriota</taxon>
        <taxon>Cyanophyceae</taxon>
        <taxon>Oscillatoriophycideae</taxon>
        <taxon>Oscillatoriales</taxon>
        <taxon>Laspinemataceae</taxon>
        <taxon>Laspinema</taxon>
        <taxon>Laspinema palackyanum</taxon>
    </lineage>
</organism>
<evidence type="ECO:0000313" key="2">
    <source>
        <dbReference type="Proteomes" id="UP001525890"/>
    </source>
</evidence>
<dbReference type="RefSeq" id="WP_368009671.1">
    <property type="nucleotide sequence ID" value="NZ_JAMXFF010000083.1"/>
</dbReference>
<dbReference type="EMBL" id="JAMXFF010000083">
    <property type="protein sequence ID" value="MCT7970248.1"/>
    <property type="molecule type" value="Genomic_DNA"/>
</dbReference>
<gene>
    <name evidence="1" type="ORF">NG799_28430</name>
</gene>
<name>A0ABT2N014_9CYAN</name>
<protein>
    <submittedName>
        <fullName evidence="1">Uncharacterized protein</fullName>
    </submittedName>
</protein>
<dbReference type="Proteomes" id="UP001525890">
    <property type="component" value="Unassembled WGS sequence"/>
</dbReference>
<keyword evidence="2" id="KW-1185">Reference proteome</keyword>
<proteinExistence type="predicted"/>